<evidence type="ECO:0000259" key="2">
    <source>
        <dbReference type="PROSITE" id="PS50076"/>
    </source>
</evidence>
<protein>
    <recommendedName>
        <fullName evidence="2">J domain-containing protein</fullName>
    </recommendedName>
</protein>
<dbReference type="InterPro" id="IPR056453">
    <property type="entry name" value="HTH_DNAJC9"/>
</dbReference>
<dbReference type="Pfam" id="PF00226">
    <property type="entry name" value="DnaJ"/>
    <property type="match status" value="1"/>
</dbReference>
<evidence type="ECO:0000313" key="4">
    <source>
        <dbReference type="Proteomes" id="UP000646827"/>
    </source>
</evidence>
<feature type="compositionally biased region" description="Basic and acidic residues" evidence="1">
    <location>
        <begin position="192"/>
        <end position="204"/>
    </location>
</feature>
<dbReference type="GO" id="GO:0031072">
    <property type="term" value="F:heat shock protein binding"/>
    <property type="evidence" value="ECO:0007669"/>
    <property type="project" value="TreeGrafter"/>
</dbReference>
<dbReference type="Pfam" id="PF23302">
    <property type="entry name" value="HTH_DNAJC9"/>
    <property type="match status" value="1"/>
</dbReference>
<dbReference type="GO" id="GO:0005634">
    <property type="term" value="C:nucleus"/>
    <property type="evidence" value="ECO:0007669"/>
    <property type="project" value="TreeGrafter"/>
</dbReference>
<dbReference type="GO" id="GO:0005737">
    <property type="term" value="C:cytoplasm"/>
    <property type="evidence" value="ECO:0007669"/>
    <property type="project" value="TreeGrafter"/>
</dbReference>
<dbReference type="Gene3D" id="1.10.287.110">
    <property type="entry name" value="DnaJ domain"/>
    <property type="match status" value="1"/>
</dbReference>
<dbReference type="AlphaFoldDB" id="A0A8H7RVN5"/>
<gene>
    <name evidence="3" type="ORF">INT45_000812</name>
</gene>
<dbReference type="PROSITE" id="PS00636">
    <property type="entry name" value="DNAJ_1"/>
    <property type="match status" value="1"/>
</dbReference>
<feature type="region of interest" description="Disordered" evidence="1">
    <location>
        <begin position="269"/>
        <end position="290"/>
    </location>
</feature>
<dbReference type="SMART" id="SM00271">
    <property type="entry name" value="DnaJ"/>
    <property type="match status" value="1"/>
</dbReference>
<dbReference type="Proteomes" id="UP000646827">
    <property type="component" value="Unassembled WGS sequence"/>
</dbReference>
<feature type="region of interest" description="Disordered" evidence="1">
    <location>
        <begin position="192"/>
        <end position="219"/>
    </location>
</feature>
<reference evidence="3 4" key="1">
    <citation type="submission" date="2020-12" db="EMBL/GenBank/DDBJ databases">
        <title>Metabolic potential, ecology and presence of endohyphal bacteria is reflected in genomic diversity of Mucoromycotina.</title>
        <authorList>
            <person name="Muszewska A."/>
            <person name="Okrasinska A."/>
            <person name="Steczkiewicz K."/>
            <person name="Drgas O."/>
            <person name="Orlowska M."/>
            <person name="Perlinska-Lenart U."/>
            <person name="Aleksandrzak-Piekarczyk T."/>
            <person name="Szatraj K."/>
            <person name="Zielenkiewicz U."/>
            <person name="Pilsyk S."/>
            <person name="Malc E."/>
            <person name="Mieczkowski P."/>
            <person name="Kruszewska J.S."/>
            <person name="Biernat P."/>
            <person name="Pawlowska J."/>
        </authorList>
    </citation>
    <scope>NUCLEOTIDE SEQUENCE [LARGE SCALE GENOMIC DNA]</scope>
    <source>
        <strain evidence="3 4">CBS 142.35</strain>
    </source>
</reference>
<proteinExistence type="predicted"/>
<dbReference type="PANTHER" id="PTHR44144">
    <property type="entry name" value="DNAJ HOMOLOG SUBFAMILY C MEMBER 9"/>
    <property type="match status" value="1"/>
</dbReference>
<comment type="caution">
    <text evidence="3">The sequence shown here is derived from an EMBL/GenBank/DDBJ whole genome shotgun (WGS) entry which is preliminary data.</text>
</comment>
<dbReference type="PRINTS" id="PR00625">
    <property type="entry name" value="JDOMAIN"/>
</dbReference>
<feature type="compositionally biased region" description="Low complexity" evidence="1">
    <location>
        <begin position="278"/>
        <end position="290"/>
    </location>
</feature>
<dbReference type="OrthoDB" id="110024at2759"/>
<feature type="domain" description="J" evidence="2">
    <location>
        <begin position="9"/>
        <end position="81"/>
    </location>
</feature>
<organism evidence="3 4">
    <name type="scientific">Circinella minor</name>
    <dbReference type="NCBI Taxonomy" id="1195481"/>
    <lineage>
        <taxon>Eukaryota</taxon>
        <taxon>Fungi</taxon>
        <taxon>Fungi incertae sedis</taxon>
        <taxon>Mucoromycota</taxon>
        <taxon>Mucoromycotina</taxon>
        <taxon>Mucoromycetes</taxon>
        <taxon>Mucorales</taxon>
        <taxon>Lichtheimiaceae</taxon>
        <taxon>Circinella</taxon>
    </lineage>
</organism>
<dbReference type="PANTHER" id="PTHR44144:SF1">
    <property type="entry name" value="DNAJ HOMOLOG SUBFAMILY C MEMBER 9"/>
    <property type="match status" value="1"/>
</dbReference>
<dbReference type="InterPro" id="IPR001623">
    <property type="entry name" value="DnaJ_domain"/>
</dbReference>
<dbReference type="InterPro" id="IPR052594">
    <property type="entry name" value="J_domain-containing_protein"/>
</dbReference>
<name>A0A8H7RVN5_9FUNG</name>
<evidence type="ECO:0000256" key="1">
    <source>
        <dbReference type="SAM" id="MobiDB-lite"/>
    </source>
</evidence>
<evidence type="ECO:0000313" key="3">
    <source>
        <dbReference type="EMBL" id="KAG2218639.1"/>
    </source>
</evidence>
<dbReference type="CDD" id="cd06257">
    <property type="entry name" value="DnaJ"/>
    <property type="match status" value="1"/>
</dbReference>
<dbReference type="EMBL" id="JAEPRB010000218">
    <property type="protein sequence ID" value="KAG2218639.1"/>
    <property type="molecule type" value="Genomic_DNA"/>
</dbReference>
<dbReference type="PROSITE" id="PS50076">
    <property type="entry name" value="DNAJ_2"/>
    <property type="match status" value="1"/>
</dbReference>
<sequence length="290" mass="33615">MPSIPKNTNLYDVLQLDQKTATTKKIKSQYRKLALKFHPDKQSTLATDQEKQNATEQFQQLGLAYSILSDPAKKSHYDTTGSISQDESLKGDKSWNDYFKELWDGIVNEETINEFASKYKGSDEEHKDVLKAYKQYKGDMDKILSVIECSDAKDGERFTTIIQKAIDEGKVTVLPSFSKTTTFKAHQKRIKEQQRREKEWDKKQQQQKNNKKKNEGENDLLALIKAKQKDRVSRLDALADKIAKKHRKENDIIDNGPSEEEFQRIQEEMLKKKKRSTESSSSNCNKRTKK</sequence>
<dbReference type="InterPro" id="IPR036869">
    <property type="entry name" value="J_dom_sf"/>
</dbReference>
<dbReference type="InterPro" id="IPR018253">
    <property type="entry name" value="DnaJ_domain_CS"/>
</dbReference>
<dbReference type="SUPFAM" id="SSF46565">
    <property type="entry name" value="Chaperone J-domain"/>
    <property type="match status" value="1"/>
</dbReference>
<keyword evidence="4" id="KW-1185">Reference proteome</keyword>
<accession>A0A8H7RVN5</accession>